<evidence type="ECO:0000256" key="1">
    <source>
        <dbReference type="SAM" id="MobiDB-lite"/>
    </source>
</evidence>
<evidence type="ECO:0000313" key="3">
    <source>
        <dbReference type="Proteomes" id="UP000242791"/>
    </source>
</evidence>
<protein>
    <submittedName>
        <fullName evidence="2">Uncharacterized protein</fullName>
    </submittedName>
</protein>
<dbReference type="VEuPathDB" id="FungiDB:ACJ73_09930"/>
<dbReference type="Proteomes" id="UP000242791">
    <property type="component" value="Unassembled WGS sequence"/>
</dbReference>
<organism evidence="2 3">
    <name type="scientific">Blastomyces percursus</name>
    <dbReference type="NCBI Taxonomy" id="1658174"/>
    <lineage>
        <taxon>Eukaryota</taxon>
        <taxon>Fungi</taxon>
        <taxon>Dikarya</taxon>
        <taxon>Ascomycota</taxon>
        <taxon>Pezizomycotina</taxon>
        <taxon>Eurotiomycetes</taxon>
        <taxon>Eurotiomycetidae</taxon>
        <taxon>Onygenales</taxon>
        <taxon>Ajellomycetaceae</taxon>
        <taxon>Blastomyces</taxon>
    </lineage>
</organism>
<feature type="compositionally biased region" description="Low complexity" evidence="1">
    <location>
        <begin position="67"/>
        <end position="76"/>
    </location>
</feature>
<feature type="region of interest" description="Disordered" evidence="1">
    <location>
        <begin position="64"/>
        <end position="91"/>
    </location>
</feature>
<sequence length="91" mass="10306">MRPRESLMEIHNLQYRRQNDGNADKTIASYGRESLLQHTLWEDAVDPGVGFMMRDLGVRFRNERSGSRVSCRGSGSQIHDDNAVRSGGRIS</sequence>
<comment type="caution">
    <text evidence="2">The sequence shown here is derived from an EMBL/GenBank/DDBJ whole genome shotgun (WGS) entry which is preliminary data.</text>
</comment>
<gene>
    <name evidence="2" type="ORF">ACJ73_09930</name>
</gene>
<reference evidence="2 3" key="1">
    <citation type="submission" date="2015-08" db="EMBL/GenBank/DDBJ databases">
        <title>Emmonsia species relationships and genome sequence.</title>
        <authorList>
            <person name="Cuomo C.A."/>
            <person name="Schwartz I.S."/>
            <person name="Kenyon C."/>
            <person name="De Hoog G.S."/>
            <person name="Govender N.P."/>
            <person name="Botha A."/>
            <person name="Moreno L."/>
            <person name="De Vries M."/>
            <person name="Munoz J.F."/>
            <person name="Stielow J.B."/>
        </authorList>
    </citation>
    <scope>NUCLEOTIDE SEQUENCE [LARGE SCALE GENOMIC DNA]</scope>
    <source>
        <strain evidence="2 3">EI222</strain>
    </source>
</reference>
<keyword evidence="3" id="KW-1185">Reference proteome</keyword>
<name>A0A1J9NZY9_9EURO</name>
<dbReference type="EMBL" id="LGTZ01003137">
    <property type="protein sequence ID" value="OJD10121.1"/>
    <property type="molecule type" value="Genomic_DNA"/>
</dbReference>
<evidence type="ECO:0000313" key="2">
    <source>
        <dbReference type="EMBL" id="OJD10121.1"/>
    </source>
</evidence>
<dbReference type="AlphaFoldDB" id="A0A1J9NZY9"/>
<proteinExistence type="predicted"/>
<accession>A0A1J9NZY9</accession>